<keyword evidence="2" id="KW-1185">Reference proteome</keyword>
<name>A0ABV2V617_9ACTN</name>
<protein>
    <submittedName>
        <fullName evidence="1">Nucleotidyltransferase</fullName>
    </submittedName>
</protein>
<reference evidence="1 2" key="1">
    <citation type="submission" date="2024-06" db="EMBL/GenBank/DDBJ databases">
        <title>The Natural Products Discovery Center: Release of the First 8490 Sequenced Strains for Exploring Actinobacteria Biosynthetic Diversity.</title>
        <authorList>
            <person name="Kalkreuter E."/>
            <person name="Kautsar S.A."/>
            <person name="Yang D."/>
            <person name="Bader C.D."/>
            <person name="Teijaro C.N."/>
            <person name="Fluegel L."/>
            <person name="Davis C.M."/>
            <person name="Simpson J.R."/>
            <person name="Lauterbach L."/>
            <person name="Steele A.D."/>
            <person name="Gui C."/>
            <person name="Meng S."/>
            <person name="Li G."/>
            <person name="Viehrig K."/>
            <person name="Ye F."/>
            <person name="Su P."/>
            <person name="Kiefer A.F."/>
            <person name="Nichols A."/>
            <person name="Cepeda A.J."/>
            <person name="Yan W."/>
            <person name="Fan B."/>
            <person name="Jiang Y."/>
            <person name="Adhikari A."/>
            <person name="Zheng C.-J."/>
            <person name="Schuster L."/>
            <person name="Cowan T.M."/>
            <person name="Smanski M.J."/>
            <person name="Chevrette M.G."/>
            <person name="De Carvalho L.P.S."/>
            <person name="Shen B."/>
        </authorList>
    </citation>
    <scope>NUCLEOTIDE SEQUENCE [LARGE SCALE GENOMIC DNA]</scope>
    <source>
        <strain evidence="1 2">NPDC006434</strain>
    </source>
</reference>
<accession>A0ABV2V617</accession>
<dbReference type="Proteomes" id="UP001550210">
    <property type="component" value="Unassembled WGS sequence"/>
</dbReference>
<proteinExistence type="predicted"/>
<dbReference type="InterPro" id="IPR043519">
    <property type="entry name" value="NT_sf"/>
</dbReference>
<organism evidence="1 2">
    <name type="scientific">Streptomyces ossamyceticus</name>
    <dbReference type="NCBI Taxonomy" id="249581"/>
    <lineage>
        <taxon>Bacteria</taxon>
        <taxon>Bacillati</taxon>
        <taxon>Actinomycetota</taxon>
        <taxon>Actinomycetes</taxon>
        <taxon>Kitasatosporales</taxon>
        <taxon>Streptomycetaceae</taxon>
        <taxon>Streptomyces</taxon>
    </lineage>
</organism>
<evidence type="ECO:0000313" key="2">
    <source>
        <dbReference type="Proteomes" id="UP001550210"/>
    </source>
</evidence>
<dbReference type="SUPFAM" id="SSF81301">
    <property type="entry name" value="Nucleotidyltransferase"/>
    <property type="match status" value="1"/>
</dbReference>
<comment type="caution">
    <text evidence="1">The sequence shown here is derived from an EMBL/GenBank/DDBJ whole genome shotgun (WGS) entry which is preliminary data.</text>
</comment>
<evidence type="ECO:0000313" key="1">
    <source>
        <dbReference type="EMBL" id="MET9849264.1"/>
    </source>
</evidence>
<dbReference type="RefSeq" id="WP_355401704.1">
    <property type="nucleotide sequence ID" value="NZ_JBEXPZ010000050.1"/>
</dbReference>
<sequence>MTRNTTTPTGTAALPDTGVLPGATAALVRRFVDGLQDGLEPLAVWAHGSLGGGDYQEGRSDLDLIAVLDGPITAGTVWRMARLHARLRHEPLAALLHCTYLTPGTADDNGRKHLTWAHERLFRRTVTPVTRRELHTFGVVLHGEPPEALLPPVQDIDLAAFVVGDQRDFWRPAVDRAHLWQRDVWVDLGLLTHARAAVTLRDGRLISKREALELLPELGAPGEVVEDVRRRRYREPARVVPRRGQLTRAFLGPAIDDLVRTYG</sequence>
<gene>
    <name evidence="1" type="ORF">ABZZ21_32900</name>
</gene>
<dbReference type="EMBL" id="JBEXPZ010000050">
    <property type="protein sequence ID" value="MET9849264.1"/>
    <property type="molecule type" value="Genomic_DNA"/>
</dbReference>